<keyword evidence="4 6" id="KW-1133">Transmembrane helix</keyword>
<dbReference type="Pfam" id="PF03706">
    <property type="entry name" value="LPG_synthase_TM"/>
    <property type="match status" value="1"/>
</dbReference>
<dbReference type="InterPro" id="IPR022791">
    <property type="entry name" value="L-PG_synthase/AglD"/>
</dbReference>
<feature type="transmembrane region" description="Helical" evidence="6">
    <location>
        <begin position="225"/>
        <end position="247"/>
    </location>
</feature>
<feature type="transmembrane region" description="Helical" evidence="6">
    <location>
        <begin position="143"/>
        <end position="168"/>
    </location>
</feature>
<evidence type="ECO:0000256" key="1">
    <source>
        <dbReference type="ARBA" id="ARBA00004651"/>
    </source>
</evidence>
<protein>
    <submittedName>
        <fullName evidence="7">Membrane protein</fullName>
    </submittedName>
</protein>
<accession>A0A916WIN5</accession>
<dbReference type="Proteomes" id="UP000646478">
    <property type="component" value="Unassembled WGS sequence"/>
</dbReference>
<reference evidence="7" key="1">
    <citation type="journal article" date="2014" name="Int. J. Syst. Evol. Microbiol.">
        <title>Complete genome sequence of Corynebacterium casei LMG S-19264T (=DSM 44701T), isolated from a smear-ripened cheese.</title>
        <authorList>
            <consortium name="US DOE Joint Genome Institute (JGI-PGF)"/>
            <person name="Walter F."/>
            <person name="Albersmeier A."/>
            <person name="Kalinowski J."/>
            <person name="Ruckert C."/>
        </authorList>
    </citation>
    <scope>NUCLEOTIDE SEQUENCE</scope>
    <source>
        <strain evidence="7">CGMCC 1.15082</strain>
    </source>
</reference>
<name>A0A916WIN5_9HYPH</name>
<feature type="transmembrane region" description="Helical" evidence="6">
    <location>
        <begin position="99"/>
        <end position="123"/>
    </location>
</feature>
<dbReference type="GO" id="GO:0005886">
    <property type="term" value="C:plasma membrane"/>
    <property type="evidence" value="ECO:0007669"/>
    <property type="project" value="UniProtKB-SubCell"/>
</dbReference>
<gene>
    <name evidence="7" type="ORF">GCM10011491_31370</name>
</gene>
<feature type="transmembrane region" description="Helical" evidence="6">
    <location>
        <begin position="254"/>
        <end position="278"/>
    </location>
</feature>
<evidence type="ECO:0000256" key="3">
    <source>
        <dbReference type="ARBA" id="ARBA00022692"/>
    </source>
</evidence>
<keyword evidence="5 6" id="KW-0472">Membrane</keyword>
<comment type="subcellular location">
    <subcellularLocation>
        <location evidence="1">Cell membrane</location>
        <topology evidence="1">Multi-pass membrane protein</topology>
    </subcellularLocation>
</comment>
<evidence type="ECO:0000256" key="2">
    <source>
        <dbReference type="ARBA" id="ARBA00022475"/>
    </source>
</evidence>
<feature type="transmembrane region" description="Helical" evidence="6">
    <location>
        <begin position="67"/>
        <end position="87"/>
    </location>
</feature>
<feature type="transmembrane region" description="Helical" evidence="6">
    <location>
        <begin position="29"/>
        <end position="47"/>
    </location>
</feature>
<keyword evidence="8" id="KW-1185">Reference proteome</keyword>
<dbReference type="AlphaFoldDB" id="A0A916WIN5"/>
<comment type="caution">
    <text evidence="7">The sequence shown here is derived from an EMBL/GenBank/DDBJ whole genome shotgun (WGS) entry which is preliminary data.</text>
</comment>
<reference evidence="7" key="2">
    <citation type="submission" date="2020-09" db="EMBL/GenBank/DDBJ databases">
        <authorList>
            <person name="Sun Q."/>
            <person name="Zhou Y."/>
        </authorList>
    </citation>
    <scope>NUCLEOTIDE SEQUENCE</scope>
    <source>
        <strain evidence="7">CGMCC 1.15082</strain>
    </source>
</reference>
<organism evidence="7 8">
    <name type="scientific">Brucella endophytica</name>
    <dbReference type="NCBI Taxonomy" id="1963359"/>
    <lineage>
        <taxon>Bacteria</taxon>
        <taxon>Pseudomonadati</taxon>
        <taxon>Pseudomonadota</taxon>
        <taxon>Alphaproteobacteria</taxon>
        <taxon>Hyphomicrobiales</taxon>
        <taxon>Brucellaceae</taxon>
        <taxon>Brucella/Ochrobactrum group</taxon>
        <taxon>Brucella</taxon>
    </lineage>
</organism>
<dbReference type="EMBL" id="BMHH01000013">
    <property type="protein sequence ID" value="GGB00937.1"/>
    <property type="molecule type" value="Genomic_DNA"/>
</dbReference>
<keyword evidence="2" id="KW-1003">Cell membrane</keyword>
<evidence type="ECO:0000313" key="7">
    <source>
        <dbReference type="EMBL" id="GGB00937.1"/>
    </source>
</evidence>
<keyword evidence="3 6" id="KW-0812">Transmembrane</keyword>
<sequence length="342" mass="37718">MSGRTEGGTIPQTFVGSPWGRYGMKFKDYIWPVIGIGAVIISAWLLYRELRSISLDDVLESLEAINLHHWLLAAGSAVVSYIALAGYDRIALLHLRRRISWPFITLTSFTTYALSHNIGASMLSGAVVRYRAYTSRGLTGSEVALLIAICSFTFILGTVILSGIVLLIEPEILQRFNDEISVGLAVGIGLLMLLLVLLYVFGSWLQLRPLEIGKFRLEYPRLKLVWQQLLIAPVELIGAAGIIYFALPEAGNPGFLIVLGIFLVSFSAALMSHAPGGLGVLEIVFLTGLPEMNQADVLAALIVFRLFYLLIPFALSLVVVLFFEKSQFSLRLREKDKLASKE</sequence>
<proteinExistence type="predicted"/>
<evidence type="ECO:0000313" key="8">
    <source>
        <dbReference type="Proteomes" id="UP000646478"/>
    </source>
</evidence>
<feature type="transmembrane region" description="Helical" evidence="6">
    <location>
        <begin position="180"/>
        <end position="205"/>
    </location>
</feature>
<evidence type="ECO:0000256" key="6">
    <source>
        <dbReference type="SAM" id="Phobius"/>
    </source>
</evidence>
<evidence type="ECO:0000256" key="5">
    <source>
        <dbReference type="ARBA" id="ARBA00023136"/>
    </source>
</evidence>
<feature type="transmembrane region" description="Helical" evidence="6">
    <location>
        <begin position="298"/>
        <end position="323"/>
    </location>
</feature>
<evidence type="ECO:0000256" key="4">
    <source>
        <dbReference type="ARBA" id="ARBA00022989"/>
    </source>
</evidence>